<keyword evidence="2" id="KW-0479">Metal-binding</keyword>
<dbReference type="Pfam" id="PF01557">
    <property type="entry name" value="FAA_hydrolase"/>
    <property type="match status" value="1"/>
</dbReference>
<keyword evidence="5" id="KW-1185">Reference proteome</keyword>
<organism evidence="4 5">
    <name type="scientific">Vogesella amnigena</name>
    <dbReference type="NCBI Taxonomy" id="1507449"/>
    <lineage>
        <taxon>Bacteria</taxon>
        <taxon>Pseudomonadati</taxon>
        <taxon>Pseudomonadota</taxon>
        <taxon>Betaproteobacteria</taxon>
        <taxon>Neisseriales</taxon>
        <taxon>Chromobacteriaceae</taxon>
        <taxon>Vogesella</taxon>
    </lineage>
</organism>
<dbReference type="GO" id="GO:0016787">
    <property type="term" value="F:hydrolase activity"/>
    <property type="evidence" value="ECO:0007669"/>
    <property type="project" value="UniProtKB-KW"/>
</dbReference>
<comment type="caution">
    <text evidence="4">The sequence shown here is derived from an EMBL/GenBank/DDBJ whole genome shotgun (WGS) entry which is preliminary data.</text>
</comment>
<dbReference type="EMBL" id="JBHRYH010000025">
    <property type="protein sequence ID" value="MFC3626884.1"/>
    <property type="molecule type" value="Genomic_DNA"/>
</dbReference>
<feature type="domain" description="Fumarylacetoacetase-like C-terminal" evidence="3">
    <location>
        <begin position="76"/>
        <end position="278"/>
    </location>
</feature>
<evidence type="ECO:0000256" key="2">
    <source>
        <dbReference type="ARBA" id="ARBA00022723"/>
    </source>
</evidence>
<dbReference type="PANTHER" id="PTHR42796:SF4">
    <property type="entry name" value="FUMARYLACETOACETATE HYDROLASE DOMAIN-CONTAINING PROTEIN 2A"/>
    <property type="match status" value="1"/>
</dbReference>
<dbReference type="Gene3D" id="3.90.850.10">
    <property type="entry name" value="Fumarylacetoacetase-like, C-terminal domain"/>
    <property type="match status" value="1"/>
</dbReference>
<comment type="similarity">
    <text evidence="1">Belongs to the FAH family.</text>
</comment>
<keyword evidence="4" id="KW-0378">Hydrolase</keyword>
<sequence>MRLTSFIPLGENRKSYGIVTEKGIIDVGRHLAYQYADLKAVLAANAMPSIQAFCNFPANYLPKEVSFLPVIDNPNKIFGVGMNYQEKRHEFNEANPAPTLFIRFADSQTGHNDFVLKPTQSNELDYEGELAIVIGKAGKNISQQEAMSHVAGYSCYMDGSVRDWQHSWFTAGKNWPKTGAFGPWLVTSDELPDPHDLAIETYLNGRKVQDARTSGMIHQIPALIEYISTFSALSAGDVILTGSPGGVGKKRTPPLFLQDGDTVEVYVEGIGTLRNAVRSAETYADH</sequence>
<evidence type="ECO:0000313" key="4">
    <source>
        <dbReference type="EMBL" id="MFC3626884.1"/>
    </source>
</evidence>
<gene>
    <name evidence="4" type="ORF">ACFOKJ_12210</name>
</gene>
<evidence type="ECO:0000313" key="5">
    <source>
        <dbReference type="Proteomes" id="UP001595636"/>
    </source>
</evidence>
<dbReference type="InterPro" id="IPR036663">
    <property type="entry name" value="Fumarylacetoacetase_C_sf"/>
</dbReference>
<proteinExistence type="inferred from homology"/>
<accession>A0ABV7TVQ7</accession>
<dbReference type="SUPFAM" id="SSF56529">
    <property type="entry name" value="FAH"/>
    <property type="match status" value="1"/>
</dbReference>
<dbReference type="PANTHER" id="PTHR42796">
    <property type="entry name" value="FUMARYLACETOACETATE HYDROLASE DOMAIN-CONTAINING PROTEIN 2A-RELATED"/>
    <property type="match status" value="1"/>
</dbReference>
<dbReference type="Proteomes" id="UP001595636">
    <property type="component" value="Unassembled WGS sequence"/>
</dbReference>
<dbReference type="InterPro" id="IPR011234">
    <property type="entry name" value="Fumarylacetoacetase-like_C"/>
</dbReference>
<dbReference type="InterPro" id="IPR051121">
    <property type="entry name" value="FAH"/>
</dbReference>
<reference evidence="5" key="1">
    <citation type="journal article" date="2019" name="Int. J. Syst. Evol. Microbiol.">
        <title>The Global Catalogue of Microorganisms (GCM) 10K type strain sequencing project: providing services to taxonomists for standard genome sequencing and annotation.</title>
        <authorList>
            <consortium name="The Broad Institute Genomics Platform"/>
            <consortium name="The Broad Institute Genome Sequencing Center for Infectious Disease"/>
            <person name="Wu L."/>
            <person name="Ma J."/>
        </authorList>
    </citation>
    <scope>NUCLEOTIDE SEQUENCE [LARGE SCALE GENOMIC DNA]</scope>
    <source>
        <strain evidence="5">KCTC 42195</strain>
    </source>
</reference>
<evidence type="ECO:0000259" key="3">
    <source>
        <dbReference type="Pfam" id="PF01557"/>
    </source>
</evidence>
<protein>
    <submittedName>
        <fullName evidence="4">Fumarylacetoacetate hydrolase family protein</fullName>
    </submittedName>
</protein>
<name>A0ABV7TVQ7_9NEIS</name>
<evidence type="ECO:0000256" key="1">
    <source>
        <dbReference type="ARBA" id="ARBA00010211"/>
    </source>
</evidence>
<dbReference type="RefSeq" id="WP_390279977.1">
    <property type="nucleotide sequence ID" value="NZ_JBHRYH010000025.1"/>
</dbReference>